<proteinExistence type="inferred from homology"/>
<dbReference type="InterPro" id="IPR012337">
    <property type="entry name" value="RNaseH-like_sf"/>
</dbReference>
<gene>
    <name evidence="7" type="primary">ruvX</name>
    <name evidence="7" type="ORF">ENI96_01560</name>
</gene>
<dbReference type="EMBL" id="DRKP01000019">
    <property type="protein sequence ID" value="HEB95101.1"/>
    <property type="molecule type" value="Genomic_DNA"/>
</dbReference>
<organism evidence="7">
    <name type="scientific">Sedimenticola thiotaurini</name>
    <dbReference type="NCBI Taxonomy" id="1543721"/>
    <lineage>
        <taxon>Bacteria</taxon>
        <taxon>Pseudomonadati</taxon>
        <taxon>Pseudomonadota</taxon>
        <taxon>Gammaproteobacteria</taxon>
        <taxon>Chromatiales</taxon>
        <taxon>Sedimenticolaceae</taxon>
        <taxon>Sedimenticola</taxon>
    </lineage>
</organism>
<dbReference type="AlphaFoldDB" id="A0A831RKC7"/>
<dbReference type="GO" id="GO:0004518">
    <property type="term" value="F:nuclease activity"/>
    <property type="evidence" value="ECO:0007669"/>
    <property type="project" value="UniProtKB-KW"/>
</dbReference>
<dbReference type="NCBIfam" id="TIGR00250">
    <property type="entry name" value="RNAse_H_YqgF"/>
    <property type="match status" value="1"/>
</dbReference>
<keyword evidence="4 5" id="KW-0378">Hydrolase</keyword>
<evidence type="ECO:0000256" key="3">
    <source>
        <dbReference type="ARBA" id="ARBA00022722"/>
    </source>
</evidence>
<dbReference type="InterPro" id="IPR037027">
    <property type="entry name" value="YqgF/RNaseH-like_dom_sf"/>
</dbReference>
<dbReference type="EC" id="3.1.-.-" evidence="5"/>
<dbReference type="PANTHER" id="PTHR33317">
    <property type="entry name" value="POLYNUCLEOTIDYL TRANSFERASE, RIBONUCLEASE H-LIKE SUPERFAMILY PROTEIN"/>
    <property type="match status" value="1"/>
</dbReference>
<comment type="function">
    <text evidence="5">Could be a nuclease involved in processing of the 5'-end of pre-16S rRNA.</text>
</comment>
<dbReference type="Pfam" id="PF03652">
    <property type="entry name" value="RuvX"/>
    <property type="match status" value="1"/>
</dbReference>
<dbReference type="GO" id="GO:0016788">
    <property type="term" value="F:hydrolase activity, acting on ester bonds"/>
    <property type="evidence" value="ECO:0007669"/>
    <property type="project" value="UniProtKB-UniRule"/>
</dbReference>
<keyword evidence="3 5" id="KW-0540">Nuclease</keyword>
<name>A0A831RKC7_9GAMM</name>
<dbReference type="Gene3D" id="3.30.420.140">
    <property type="entry name" value="YqgF/RNase H-like domain"/>
    <property type="match status" value="1"/>
</dbReference>
<dbReference type="HAMAP" id="MF_00651">
    <property type="entry name" value="Nuclease_YqgF"/>
    <property type="match status" value="1"/>
</dbReference>
<keyword evidence="2 5" id="KW-0690">Ribosome biogenesis</keyword>
<evidence type="ECO:0000259" key="6">
    <source>
        <dbReference type="SMART" id="SM00732"/>
    </source>
</evidence>
<evidence type="ECO:0000313" key="7">
    <source>
        <dbReference type="EMBL" id="HEB95101.1"/>
    </source>
</evidence>
<sequence length="134" mass="14748">MGTLLGFDYGAAKIGIAVGQTVTGTATPLATLRAVGQRPDWAAIGRLIDEWQPEALVVGLPQDMDDSDTEVTAPARRFARQLEGRFRLPVHMMDERLTSREALQIAGYRPRAVEELDAIAARLILETWLSEHAH</sequence>
<evidence type="ECO:0000256" key="1">
    <source>
        <dbReference type="ARBA" id="ARBA00022490"/>
    </source>
</evidence>
<comment type="subcellular location">
    <subcellularLocation>
        <location evidence="5">Cytoplasm</location>
    </subcellularLocation>
</comment>
<keyword evidence="1 5" id="KW-0963">Cytoplasm</keyword>
<dbReference type="SUPFAM" id="SSF53098">
    <property type="entry name" value="Ribonuclease H-like"/>
    <property type="match status" value="1"/>
</dbReference>
<protein>
    <recommendedName>
        <fullName evidence="5">Putative pre-16S rRNA nuclease</fullName>
        <ecNumber evidence="5">3.1.-.-</ecNumber>
    </recommendedName>
</protein>
<dbReference type="GO" id="GO:0000967">
    <property type="term" value="P:rRNA 5'-end processing"/>
    <property type="evidence" value="ECO:0007669"/>
    <property type="project" value="UniProtKB-UniRule"/>
</dbReference>
<feature type="domain" description="YqgF/RNase H-like" evidence="6">
    <location>
        <begin position="2"/>
        <end position="102"/>
    </location>
</feature>
<comment type="similarity">
    <text evidence="5">Belongs to the YqgF HJR family.</text>
</comment>
<dbReference type="Proteomes" id="UP000886251">
    <property type="component" value="Unassembled WGS sequence"/>
</dbReference>
<reference evidence="7" key="1">
    <citation type="journal article" date="2020" name="mSystems">
        <title>Genome- and Community-Level Interaction Insights into Carbon Utilization and Element Cycling Functions of Hydrothermarchaeota in Hydrothermal Sediment.</title>
        <authorList>
            <person name="Zhou Z."/>
            <person name="Liu Y."/>
            <person name="Xu W."/>
            <person name="Pan J."/>
            <person name="Luo Z.H."/>
            <person name="Li M."/>
        </authorList>
    </citation>
    <scope>NUCLEOTIDE SEQUENCE [LARGE SCALE GENOMIC DNA]</scope>
    <source>
        <strain evidence="7">HyVt-443</strain>
    </source>
</reference>
<dbReference type="CDD" id="cd16964">
    <property type="entry name" value="YqgF"/>
    <property type="match status" value="1"/>
</dbReference>
<evidence type="ECO:0000256" key="4">
    <source>
        <dbReference type="ARBA" id="ARBA00022801"/>
    </source>
</evidence>
<dbReference type="InterPro" id="IPR005227">
    <property type="entry name" value="YqgF"/>
</dbReference>
<accession>A0A831RKC7</accession>
<evidence type="ECO:0000256" key="5">
    <source>
        <dbReference type="HAMAP-Rule" id="MF_00651"/>
    </source>
</evidence>
<dbReference type="SMART" id="SM00732">
    <property type="entry name" value="YqgFc"/>
    <property type="match status" value="1"/>
</dbReference>
<comment type="caution">
    <text evidence="7">The sequence shown here is derived from an EMBL/GenBank/DDBJ whole genome shotgun (WGS) entry which is preliminary data.</text>
</comment>
<dbReference type="PANTHER" id="PTHR33317:SF4">
    <property type="entry name" value="POLYNUCLEOTIDYL TRANSFERASE, RIBONUCLEASE H-LIKE SUPERFAMILY PROTEIN"/>
    <property type="match status" value="1"/>
</dbReference>
<evidence type="ECO:0000256" key="2">
    <source>
        <dbReference type="ARBA" id="ARBA00022517"/>
    </source>
</evidence>
<dbReference type="InterPro" id="IPR006641">
    <property type="entry name" value="YqgF/RNaseH-like_dom"/>
</dbReference>
<dbReference type="GO" id="GO:0005829">
    <property type="term" value="C:cytosol"/>
    <property type="evidence" value="ECO:0007669"/>
    <property type="project" value="TreeGrafter"/>
</dbReference>